<feature type="transmembrane region" description="Helical" evidence="1">
    <location>
        <begin position="306"/>
        <end position="326"/>
    </location>
</feature>
<dbReference type="InterPro" id="IPR050879">
    <property type="entry name" value="Acyltransferase_3"/>
</dbReference>
<feature type="transmembrane region" description="Helical" evidence="1">
    <location>
        <begin position="362"/>
        <end position="385"/>
    </location>
</feature>
<organism evidence="4 5">
    <name type="scientific">Nocardioides eburneus</name>
    <dbReference type="NCBI Taxonomy" id="3231482"/>
    <lineage>
        <taxon>Bacteria</taxon>
        <taxon>Bacillati</taxon>
        <taxon>Actinomycetota</taxon>
        <taxon>Actinomycetes</taxon>
        <taxon>Propionibacteriales</taxon>
        <taxon>Nocardioidaceae</taxon>
        <taxon>Nocardioides</taxon>
    </lineage>
</organism>
<reference evidence="4 5" key="1">
    <citation type="submission" date="2024-07" db="EMBL/GenBank/DDBJ databases">
        <authorList>
            <person name="Lee S."/>
            <person name="Kang M."/>
        </authorList>
    </citation>
    <scope>NUCLEOTIDE SEQUENCE [LARGE SCALE GENOMIC DNA]</scope>
    <source>
        <strain evidence="4 5">DS6</strain>
    </source>
</reference>
<feature type="transmembrane region" description="Helical" evidence="1">
    <location>
        <begin position="271"/>
        <end position="294"/>
    </location>
</feature>
<keyword evidence="4" id="KW-0808">Transferase</keyword>
<feature type="transmembrane region" description="Helical" evidence="1">
    <location>
        <begin position="240"/>
        <end position="259"/>
    </location>
</feature>
<evidence type="ECO:0000259" key="3">
    <source>
        <dbReference type="Pfam" id="PF19040"/>
    </source>
</evidence>
<feature type="transmembrane region" description="Helical" evidence="1">
    <location>
        <begin position="38"/>
        <end position="59"/>
    </location>
</feature>
<keyword evidence="1" id="KW-0472">Membrane</keyword>
<dbReference type="Pfam" id="PF01757">
    <property type="entry name" value="Acyl_transf_3"/>
    <property type="match status" value="1"/>
</dbReference>
<sequence length="698" mass="75460">MSHVPLSTKGTRVDIQGLRAVAVSLVVIYHLAPARLSGGFVGVDVFFVISGFLITSHLIARPPRAPRDLLAFWGRRIRRLLPASLTVLTATLIASRAILPDTQWESTAQQSKAAALYFVNWRLAHDAVDYLAAESAPTPVQHFWSLSVEEQFYLVWPVLILLLGLLAVLTRQGTKTWFAIGLGAVVMASFAWSIHETATNPPAAYFVTPTRVWELGAGGLLALASSTGILSGLAARVRIVLAWCGLLGILAVSLIYTGNTPFPGWEAGVPVAAAALVILADAPTGGFSPLIGLGVRPVQWLGDVSYSVYLWHWPLIVLIPAMLHHGRTRADAVVILVVSLLLAAVTKRWVEDTFRTAAWNRRLIPTYAIGALGMAVVVGLSTSVISQVHHLEAINKHQLAAALLSDDPCLGAGFNDPAHHCTTPKGAPIPTPALAAKDKSNAYPEVSHGKDCWSYVPDFPSITCEFGDPHGSVHVALTGNSHAGHWLPALEKVAKQRHWRVTTYLASRCALSDVEQTFDTHADAQSCQRWVQNTTRTIVKTHPDLLVISNRISVTTWGASSLHDSLPAYRKGYQRTLRQFTEAKVPTVVLRDTPAPVGTGINVPDCVAEHSDDLDACSAPVAEWLPPDPSIPVVRRLHSPWLHALDFTDRICDGDVCHGLVGGVIAYFDGSHMTATFNQTLAPYLGPDLAALVKNHVR</sequence>
<comment type="caution">
    <text evidence="4">The sequence shown here is derived from an EMBL/GenBank/DDBJ whole genome shotgun (WGS) entry which is preliminary data.</text>
</comment>
<feature type="transmembrane region" description="Helical" evidence="1">
    <location>
        <begin position="215"/>
        <end position="233"/>
    </location>
</feature>
<dbReference type="GO" id="GO:0016746">
    <property type="term" value="F:acyltransferase activity"/>
    <property type="evidence" value="ECO:0007669"/>
    <property type="project" value="UniProtKB-KW"/>
</dbReference>
<dbReference type="EC" id="2.3.1.-" evidence="4"/>
<feature type="domain" description="SGNH" evidence="3">
    <location>
        <begin position="462"/>
        <end position="685"/>
    </location>
</feature>
<gene>
    <name evidence="4" type="ORF">AB3X52_01395</name>
</gene>
<keyword evidence="1" id="KW-0812">Transmembrane</keyword>
<dbReference type="InterPro" id="IPR043968">
    <property type="entry name" value="SGNH"/>
</dbReference>
<dbReference type="InterPro" id="IPR002656">
    <property type="entry name" value="Acyl_transf_3_dom"/>
</dbReference>
<feature type="transmembrane region" description="Helical" evidence="1">
    <location>
        <begin position="332"/>
        <end position="350"/>
    </location>
</feature>
<dbReference type="RefSeq" id="WP_367990908.1">
    <property type="nucleotide sequence ID" value="NZ_JBFPJR010000002.1"/>
</dbReference>
<keyword evidence="4" id="KW-0012">Acyltransferase</keyword>
<feature type="transmembrane region" description="Helical" evidence="1">
    <location>
        <begin position="152"/>
        <end position="169"/>
    </location>
</feature>
<proteinExistence type="predicted"/>
<keyword evidence="5" id="KW-1185">Reference proteome</keyword>
<name>A0ABV3SUJ2_9ACTN</name>
<dbReference type="PANTHER" id="PTHR23028:SF53">
    <property type="entry name" value="ACYL_TRANSF_3 DOMAIN-CONTAINING PROTEIN"/>
    <property type="match status" value="1"/>
</dbReference>
<accession>A0ABV3SUJ2</accession>
<evidence type="ECO:0000313" key="5">
    <source>
        <dbReference type="Proteomes" id="UP001556631"/>
    </source>
</evidence>
<dbReference type="PANTHER" id="PTHR23028">
    <property type="entry name" value="ACETYLTRANSFERASE"/>
    <property type="match status" value="1"/>
</dbReference>
<feature type="transmembrane region" description="Helical" evidence="1">
    <location>
        <begin position="80"/>
        <end position="99"/>
    </location>
</feature>
<evidence type="ECO:0000259" key="2">
    <source>
        <dbReference type="Pfam" id="PF01757"/>
    </source>
</evidence>
<feature type="transmembrane region" description="Helical" evidence="1">
    <location>
        <begin position="176"/>
        <end position="195"/>
    </location>
</feature>
<keyword evidence="1" id="KW-1133">Transmembrane helix</keyword>
<feature type="domain" description="Acyltransferase 3" evidence="2">
    <location>
        <begin position="14"/>
        <end position="345"/>
    </location>
</feature>
<dbReference type="EMBL" id="JBFPJR010000002">
    <property type="protein sequence ID" value="MEX0426255.1"/>
    <property type="molecule type" value="Genomic_DNA"/>
</dbReference>
<dbReference type="Proteomes" id="UP001556631">
    <property type="component" value="Unassembled WGS sequence"/>
</dbReference>
<dbReference type="Pfam" id="PF19040">
    <property type="entry name" value="SGNH"/>
    <property type="match status" value="1"/>
</dbReference>
<evidence type="ECO:0000313" key="4">
    <source>
        <dbReference type="EMBL" id="MEX0426255.1"/>
    </source>
</evidence>
<protein>
    <submittedName>
        <fullName evidence="4">Acyltransferase family protein</fullName>
        <ecNumber evidence="4">2.3.1.-</ecNumber>
    </submittedName>
</protein>
<evidence type="ECO:0000256" key="1">
    <source>
        <dbReference type="SAM" id="Phobius"/>
    </source>
</evidence>